<feature type="compositionally biased region" description="Basic and acidic residues" evidence="1">
    <location>
        <begin position="35"/>
        <end position="53"/>
    </location>
</feature>
<proteinExistence type="predicted"/>
<dbReference type="AlphaFoldDB" id="A0A9I9CSV3"/>
<accession>A0A9I9CSV3</accession>
<organism evidence="2">
    <name type="scientific">Cucumis melo</name>
    <name type="common">Muskmelon</name>
    <dbReference type="NCBI Taxonomy" id="3656"/>
    <lineage>
        <taxon>Eukaryota</taxon>
        <taxon>Viridiplantae</taxon>
        <taxon>Streptophyta</taxon>
        <taxon>Embryophyta</taxon>
        <taxon>Tracheophyta</taxon>
        <taxon>Spermatophyta</taxon>
        <taxon>Magnoliopsida</taxon>
        <taxon>eudicotyledons</taxon>
        <taxon>Gunneridae</taxon>
        <taxon>Pentapetalae</taxon>
        <taxon>rosids</taxon>
        <taxon>fabids</taxon>
        <taxon>Cucurbitales</taxon>
        <taxon>Cucurbitaceae</taxon>
        <taxon>Benincaseae</taxon>
        <taxon>Cucumis</taxon>
    </lineage>
</organism>
<reference evidence="2" key="1">
    <citation type="submission" date="2023-03" db="UniProtKB">
        <authorList>
            <consortium name="EnsemblPlants"/>
        </authorList>
    </citation>
    <scope>IDENTIFICATION</scope>
</reference>
<dbReference type="Gramene" id="MELO3C007822.2.1">
    <property type="protein sequence ID" value="MELO3C007822.2.1"/>
    <property type="gene ID" value="MELO3C007822.2"/>
</dbReference>
<evidence type="ECO:0000313" key="2">
    <source>
        <dbReference type="EnsemblPlants" id="MELO3C007822.2.1"/>
    </source>
</evidence>
<dbReference type="EnsemblPlants" id="MELO3C007822.2.1">
    <property type="protein sequence ID" value="MELO3C007822.2.1"/>
    <property type="gene ID" value="MELO3C007822.2"/>
</dbReference>
<feature type="region of interest" description="Disordered" evidence="1">
    <location>
        <begin position="1"/>
        <end position="53"/>
    </location>
</feature>
<name>A0A9I9CSV3_CUCME</name>
<protein>
    <submittedName>
        <fullName evidence="2">Uncharacterized protein</fullName>
    </submittedName>
</protein>
<sequence>MGGTWQVGPSWDLTRPDEGSPRGGGGGVAPAQCGETDKEKWGPERENQSDTSK</sequence>
<evidence type="ECO:0000256" key="1">
    <source>
        <dbReference type="SAM" id="MobiDB-lite"/>
    </source>
</evidence>